<organism evidence="2 3">
    <name type="scientific">Aldrovandia affinis</name>
    <dbReference type="NCBI Taxonomy" id="143900"/>
    <lineage>
        <taxon>Eukaryota</taxon>
        <taxon>Metazoa</taxon>
        <taxon>Chordata</taxon>
        <taxon>Craniata</taxon>
        <taxon>Vertebrata</taxon>
        <taxon>Euteleostomi</taxon>
        <taxon>Actinopterygii</taxon>
        <taxon>Neopterygii</taxon>
        <taxon>Teleostei</taxon>
        <taxon>Notacanthiformes</taxon>
        <taxon>Halosauridae</taxon>
        <taxon>Aldrovandia</taxon>
    </lineage>
</organism>
<evidence type="ECO:0000313" key="2">
    <source>
        <dbReference type="EMBL" id="KAJ8398950.1"/>
    </source>
</evidence>
<dbReference type="EMBL" id="JAINUG010000086">
    <property type="protein sequence ID" value="KAJ8398950.1"/>
    <property type="molecule type" value="Genomic_DNA"/>
</dbReference>
<name>A0AAD7SAH6_9TELE</name>
<dbReference type="AlphaFoldDB" id="A0AAD7SAH6"/>
<feature type="transmembrane region" description="Helical" evidence="1">
    <location>
        <begin position="12"/>
        <end position="35"/>
    </location>
</feature>
<proteinExistence type="predicted"/>
<evidence type="ECO:0000256" key="1">
    <source>
        <dbReference type="SAM" id="Phobius"/>
    </source>
</evidence>
<keyword evidence="1" id="KW-0812">Transmembrane</keyword>
<keyword evidence="3" id="KW-1185">Reference proteome</keyword>
<dbReference type="Proteomes" id="UP001221898">
    <property type="component" value="Unassembled WGS sequence"/>
</dbReference>
<keyword evidence="1" id="KW-1133">Transmembrane helix</keyword>
<gene>
    <name evidence="2" type="ORF">AAFF_G00416170</name>
</gene>
<accession>A0AAD7SAH6</accession>
<keyword evidence="1" id="KW-0472">Membrane</keyword>
<comment type="caution">
    <text evidence="2">The sequence shown here is derived from an EMBL/GenBank/DDBJ whole genome shotgun (WGS) entry which is preliminary data.</text>
</comment>
<reference evidence="2" key="1">
    <citation type="journal article" date="2023" name="Science">
        <title>Genome structures resolve the early diversification of teleost fishes.</title>
        <authorList>
            <person name="Parey E."/>
            <person name="Louis A."/>
            <person name="Montfort J."/>
            <person name="Bouchez O."/>
            <person name="Roques C."/>
            <person name="Iampietro C."/>
            <person name="Lluch J."/>
            <person name="Castinel A."/>
            <person name="Donnadieu C."/>
            <person name="Desvignes T."/>
            <person name="Floi Bucao C."/>
            <person name="Jouanno E."/>
            <person name="Wen M."/>
            <person name="Mejri S."/>
            <person name="Dirks R."/>
            <person name="Jansen H."/>
            <person name="Henkel C."/>
            <person name="Chen W.J."/>
            <person name="Zahm M."/>
            <person name="Cabau C."/>
            <person name="Klopp C."/>
            <person name="Thompson A.W."/>
            <person name="Robinson-Rechavi M."/>
            <person name="Braasch I."/>
            <person name="Lecointre G."/>
            <person name="Bobe J."/>
            <person name="Postlethwait J.H."/>
            <person name="Berthelot C."/>
            <person name="Roest Crollius H."/>
            <person name="Guiguen Y."/>
        </authorList>
    </citation>
    <scope>NUCLEOTIDE SEQUENCE</scope>
    <source>
        <strain evidence="2">NC1722</strain>
    </source>
</reference>
<sequence length="97" mass="10577">MASTGKGSLSTSLFLFVISAGLLLKGFDLALLMLASKKKPFCPKLHYRQVESHGENPGGRCGHAQCHRHTACESNRKICVSPGIPMYPCLSFRRNDG</sequence>
<protein>
    <submittedName>
        <fullName evidence="2">Uncharacterized protein</fullName>
    </submittedName>
</protein>
<evidence type="ECO:0000313" key="3">
    <source>
        <dbReference type="Proteomes" id="UP001221898"/>
    </source>
</evidence>